<sequence length="73" mass="8073">MVDKVRFAFTVINPELGALSTLPYLPLILTYQNRCVSVSGLLDTGSSVNVLRYEIGLRLEAGLKCMVSLKRDL</sequence>
<evidence type="ECO:0000313" key="2">
    <source>
        <dbReference type="Proteomes" id="UP001199525"/>
    </source>
</evidence>
<dbReference type="InterPro" id="IPR001969">
    <property type="entry name" value="Aspartic_peptidase_AS"/>
</dbReference>
<reference evidence="1 2" key="1">
    <citation type="journal article" date="2021" name="Microorganisms">
        <title>Genome Evolution of Filamentous Cyanobacterium Nostoc Species: From Facultative Symbiosis to Free Living.</title>
        <authorList>
            <person name="Huo D."/>
            <person name="Li H."/>
            <person name="Cai F."/>
            <person name="Guo X."/>
            <person name="Qiao Z."/>
            <person name="Wang W."/>
            <person name="Yu G."/>
            <person name="Li R."/>
        </authorList>
    </citation>
    <scope>NUCLEOTIDE SEQUENCE [LARGE SCALE GENOMIC DNA]</scope>
    <source>
        <strain evidence="1 2">CHAB 5714</strain>
    </source>
</reference>
<name>A0ABS8I3V6_9NOSO</name>
<dbReference type="RefSeq" id="WP_229483760.1">
    <property type="nucleotide sequence ID" value="NZ_JAIVFQ010000006.1"/>
</dbReference>
<dbReference type="PROSITE" id="PS00141">
    <property type="entry name" value="ASP_PROTEASE"/>
    <property type="match status" value="1"/>
</dbReference>
<gene>
    <name evidence="1" type="ORF">LC586_06420</name>
</gene>
<protein>
    <submittedName>
        <fullName evidence="1">Uncharacterized protein</fullName>
    </submittedName>
</protein>
<accession>A0ABS8I3V6</accession>
<organism evidence="1 2">
    <name type="scientific">Nostoc favosum CHAB5714</name>
    <dbReference type="NCBI Taxonomy" id="2780399"/>
    <lineage>
        <taxon>Bacteria</taxon>
        <taxon>Bacillati</taxon>
        <taxon>Cyanobacteriota</taxon>
        <taxon>Cyanophyceae</taxon>
        <taxon>Nostocales</taxon>
        <taxon>Nostocaceae</taxon>
        <taxon>Nostoc</taxon>
        <taxon>Nostoc favosum</taxon>
    </lineage>
</organism>
<keyword evidence="2" id="KW-1185">Reference proteome</keyword>
<dbReference type="Proteomes" id="UP001199525">
    <property type="component" value="Unassembled WGS sequence"/>
</dbReference>
<dbReference type="EMBL" id="JAIVFQ010000006">
    <property type="protein sequence ID" value="MCC5598857.1"/>
    <property type="molecule type" value="Genomic_DNA"/>
</dbReference>
<evidence type="ECO:0000313" key="1">
    <source>
        <dbReference type="EMBL" id="MCC5598857.1"/>
    </source>
</evidence>
<comment type="caution">
    <text evidence="1">The sequence shown here is derived from an EMBL/GenBank/DDBJ whole genome shotgun (WGS) entry which is preliminary data.</text>
</comment>
<proteinExistence type="predicted"/>